<proteinExistence type="predicted"/>
<evidence type="ECO:0000313" key="5">
    <source>
        <dbReference type="Proteomes" id="UP000239759"/>
    </source>
</evidence>
<dbReference type="InterPro" id="IPR036390">
    <property type="entry name" value="WH_DNA-bd_sf"/>
</dbReference>
<dbReference type="Proteomes" id="UP000239759">
    <property type="component" value="Unassembled WGS sequence"/>
</dbReference>
<dbReference type="AlphaFoldDB" id="A0AAP8U6H3"/>
<evidence type="ECO:0000259" key="2">
    <source>
        <dbReference type="Pfam" id="PF13280"/>
    </source>
</evidence>
<accession>A0AAP8U6H3</accession>
<dbReference type="PIRSF" id="PIRSF016838">
    <property type="entry name" value="PafC"/>
    <property type="match status" value="1"/>
</dbReference>
<feature type="domain" description="Helix-turn-helix type 11" evidence="1">
    <location>
        <begin position="6"/>
        <end position="58"/>
    </location>
</feature>
<dbReference type="InterPro" id="IPR026881">
    <property type="entry name" value="WYL_dom"/>
</dbReference>
<evidence type="ECO:0000259" key="3">
    <source>
        <dbReference type="Pfam" id="PF25583"/>
    </source>
</evidence>
<name>A0AAP8U6H3_BRELA</name>
<dbReference type="PANTHER" id="PTHR34580">
    <property type="match status" value="1"/>
</dbReference>
<dbReference type="InterPro" id="IPR036388">
    <property type="entry name" value="WH-like_DNA-bd_sf"/>
</dbReference>
<gene>
    <name evidence="4" type="ORF">C4A77_03505</name>
</gene>
<dbReference type="PANTHER" id="PTHR34580:SF1">
    <property type="entry name" value="PROTEIN PAFC"/>
    <property type="match status" value="1"/>
</dbReference>
<dbReference type="Pfam" id="PF25583">
    <property type="entry name" value="WCX"/>
    <property type="match status" value="1"/>
</dbReference>
<dbReference type="InterPro" id="IPR051534">
    <property type="entry name" value="CBASS_pafABC_assoc_protein"/>
</dbReference>
<dbReference type="InterPro" id="IPR028349">
    <property type="entry name" value="PafC-like"/>
</dbReference>
<feature type="domain" description="WYL" evidence="2">
    <location>
        <begin position="140"/>
        <end position="209"/>
    </location>
</feature>
<dbReference type="RefSeq" id="WP_104030759.1">
    <property type="nucleotide sequence ID" value="NZ_CP032410.1"/>
</dbReference>
<dbReference type="EMBL" id="PRKQ01000003">
    <property type="protein sequence ID" value="PPB10708.1"/>
    <property type="molecule type" value="Genomic_DNA"/>
</dbReference>
<protein>
    <submittedName>
        <fullName evidence="4">YafY family transcriptional regulator</fullName>
    </submittedName>
</protein>
<dbReference type="InterPro" id="IPR057727">
    <property type="entry name" value="WCX_dom"/>
</dbReference>
<dbReference type="Pfam" id="PF08279">
    <property type="entry name" value="HTH_11"/>
    <property type="match status" value="1"/>
</dbReference>
<evidence type="ECO:0000259" key="1">
    <source>
        <dbReference type="Pfam" id="PF08279"/>
    </source>
</evidence>
<organism evidence="4 5">
    <name type="scientific">Brevibacillus laterosporus</name>
    <name type="common">Bacillus laterosporus</name>
    <dbReference type="NCBI Taxonomy" id="1465"/>
    <lineage>
        <taxon>Bacteria</taxon>
        <taxon>Bacillati</taxon>
        <taxon>Bacillota</taxon>
        <taxon>Bacilli</taxon>
        <taxon>Bacillales</taxon>
        <taxon>Paenibacillaceae</taxon>
        <taxon>Brevibacillus</taxon>
    </lineage>
</organism>
<feature type="domain" description="WCX" evidence="3">
    <location>
        <begin position="237"/>
        <end position="310"/>
    </location>
</feature>
<comment type="caution">
    <text evidence="4">The sequence shown here is derived from an EMBL/GenBank/DDBJ whole genome shotgun (WGS) entry which is preliminary data.</text>
</comment>
<sequence>MNKMDRMLAIVLELQRRGTARAEDLAATFETSVRTIYRDVQALSEAGVPLIGTPGQGYSLMEGYFLPPIQFTPEEAVTLLVGTEFVERYFDQAYLAKARTSKSKIESILPEKVRREVEKARADIRLLMGKIDKARSKEMEHMSLLRRAIADMKKVRFSYVKATTTSHEKTARTTDPYGLLLVNGSWVLLAFCELRQSIRHFRLSRMQELVLEDKQFERPDDFKLHTYVPPDNRHLFVQILLDPCMAERLEEENYYYVESVEEQEQGLLVTLRIRHYDEIVSWILSWGSDVRVIQPEGLKQRVLEEIQKMLQHY</sequence>
<dbReference type="InterPro" id="IPR013196">
    <property type="entry name" value="HTH_11"/>
</dbReference>
<evidence type="ECO:0000313" key="4">
    <source>
        <dbReference type="EMBL" id="PPB10708.1"/>
    </source>
</evidence>
<dbReference type="PROSITE" id="PS52050">
    <property type="entry name" value="WYL"/>
    <property type="match status" value="1"/>
</dbReference>
<dbReference type="Gene3D" id="1.10.10.10">
    <property type="entry name" value="Winged helix-like DNA-binding domain superfamily/Winged helix DNA-binding domain"/>
    <property type="match status" value="1"/>
</dbReference>
<reference evidence="4 5" key="1">
    <citation type="submission" date="2018-02" db="EMBL/GenBank/DDBJ databases">
        <title>Comparative analysis of genomes of three Brevibacillus laterosporus strains producers of potent antimicrobials isolated from silage.</title>
        <authorList>
            <person name="Kojic M."/>
            <person name="Miljkovic M."/>
            <person name="Studholme D."/>
            <person name="Filipic B."/>
        </authorList>
    </citation>
    <scope>NUCLEOTIDE SEQUENCE [LARGE SCALE GENOMIC DNA]</scope>
    <source>
        <strain evidence="4 5">BGSP11</strain>
    </source>
</reference>
<dbReference type="Pfam" id="PF13280">
    <property type="entry name" value="WYL"/>
    <property type="match status" value="1"/>
</dbReference>
<dbReference type="SUPFAM" id="SSF46785">
    <property type="entry name" value="Winged helix' DNA-binding domain"/>
    <property type="match status" value="1"/>
</dbReference>